<dbReference type="GO" id="GO:0003677">
    <property type="term" value="F:DNA binding"/>
    <property type="evidence" value="ECO:0007669"/>
    <property type="project" value="UniProtKB-KW"/>
</dbReference>
<protein>
    <submittedName>
        <fullName evidence="6">HTH-type transcriptional regulator gbpR</fullName>
    </submittedName>
</protein>
<keyword evidence="2" id="KW-0805">Transcription regulation</keyword>
<dbReference type="STRING" id="391595.RLO149_c021930"/>
<organism evidence="6 7">
    <name type="scientific">Roseobacter litoralis (strain ATCC 49566 / DSM 6996 / JCM 21268 / NBRC 15278 / OCh 149)</name>
    <dbReference type="NCBI Taxonomy" id="391595"/>
    <lineage>
        <taxon>Bacteria</taxon>
        <taxon>Pseudomonadati</taxon>
        <taxon>Pseudomonadota</taxon>
        <taxon>Alphaproteobacteria</taxon>
        <taxon>Rhodobacterales</taxon>
        <taxon>Roseobacteraceae</taxon>
        <taxon>Roseobacter</taxon>
    </lineage>
</organism>
<dbReference type="InterPro" id="IPR005119">
    <property type="entry name" value="LysR_subst-bd"/>
</dbReference>
<dbReference type="InterPro" id="IPR050950">
    <property type="entry name" value="HTH-type_LysR_regulators"/>
</dbReference>
<dbReference type="GO" id="GO:0003700">
    <property type="term" value="F:DNA-binding transcription factor activity"/>
    <property type="evidence" value="ECO:0007669"/>
    <property type="project" value="InterPro"/>
</dbReference>
<dbReference type="HOGENOM" id="CLU_039613_6_0_5"/>
<accession>F7ZA16</accession>
<evidence type="ECO:0000259" key="5">
    <source>
        <dbReference type="PROSITE" id="PS50931"/>
    </source>
</evidence>
<evidence type="ECO:0000256" key="2">
    <source>
        <dbReference type="ARBA" id="ARBA00023015"/>
    </source>
</evidence>
<evidence type="ECO:0000256" key="3">
    <source>
        <dbReference type="ARBA" id="ARBA00023125"/>
    </source>
</evidence>
<dbReference type="PROSITE" id="PS50931">
    <property type="entry name" value="HTH_LYSR"/>
    <property type="match status" value="1"/>
</dbReference>
<dbReference type="SUPFAM" id="SSF53850">
    <property type="entry name" value="Periplasmic binding protein-like II"/>
    <property type="match status" value="1"/>
</dbReference>
<reference evidence="6 7" key="1">
    <citation type="journal article" date="2011" name="BMC Genomics">
        <title>Comparative genome analysis and genome-guided physiological analysis of Roseobacter litoralis.</title>
        <authorList>
            <person name="Kalhoefer D."/>
            <person name="Thole S."/>
            <person name="Voget S."/>
            <person name="Lehmann R."/>
            <person name="Liesegang H."/>
            <person name="Wollher A."/>
            <person name="Daniel R."/>
            <person name="Simon M."/>
            <person name="Brinkhoff T."/>
        </authorList>
    </citation>
    <scope>NUCLEOTIDE SEQUENCE [LARGE SCALE GENOMIC DNA]</scope>
    <source>
        <strain evidence="7">ATCC 49566 / DSM 6996 / JCM 21268 / NBRC 15278 / OCh 149</strain>
    </source>
</reference>
<evidence type="ECO:0000256" key="4">
    <source>
        <dbReference type="ARBA" id="ARBA00023163"/>
    </source>
</evidence>
<dbReference type="SUPFAM" id="SSF46785">
    <property type="entry name" value="Winged helix' DNA-binding domain"/>
    <property type="match status" value="1"/>
</dbReference>
<dbReference type="EMBL" id="CP002623">
    <property type="protein sequence ID" value="AEI94169.1"/>
    <property type="molecule type" value="Genomic_DNA"/>
</dbReference>
<dbReference type="InterPro" id="IPR036390">
    <property type="entry name" value="WH_DNA-bd_sf"/>
</dbReference>
<dbReference type="InterPro" id="IPR000847">
    <property type="entry name" value="LysR_HTH_N"/>
</dbReference>
<gene>
    <name evidence="6" type="ordered locus">RLO149_c021930</name>
</gene>
<dbReference type="Pfam" id="PF03466">
    <property type="entry name" value="LysR_substrate"/>
    <property type="match status" value="1"/>
</dbReference>
<evidence type="ECO:0000256" key="1">
    <source>
        <dbReference type="ARBA" id="ARBA00009437"/>
    </source>
</evidence>
<name>F7ZA16_ROSLO</name>
<dbReference type="PRINTS" id="PR00039">
    <property type="entry name" value="HTHLYSR"/>
</dbReference>
<evidence type="ECO:0000313" key="6">
    <source>
        <dbReference type="EMBL" id="AEI94169.1"/>
    </source>
</evidence>
<evidence type="ECO:0000313" key="7">
    <source>
        <dbReference type="Proteomes" id="UP000001353"/>
    </source>
</evidence>
<feature type="domain" description="HTH lysR-type" evidence="5">
    <location>
        <begin position="11"/>
        <end position="68"/>
    </location>
</feature>
<dbReference type="eggNOG" id="COG0583">
    <property type="taxonomic scope" value="Bacteria"/>
</dbReference>
<dbReference type="PANTHER" id="PTHR30419">
    <property type="entry name" value="HTH-TYPE TRANSCRIPTIONAL REGULATOR YBHD"/>
    <property type="match status" value="1"/>
</dbReference>
<proteinExistence type="inferred from homology"/>
<dbReference type="KEGG" id="rli:RLO149_c021930"/>
<dbReference type="AlphaFoldDB" id="F7ZA16"/>
<dbReference type="Proteomes" id="UP000001353">
    <property type="component" value="Chromosome"/>
</dbReference>
<keyword evidence="7" id="KW-1185">Reference proteome</keyword>
<comment type="similarity">
    <text evidence="1">Belongs to the LysR transcriptional regulatory family.</text>
</comment>
<sequence>MVLVKLDVQNLNLRHLRLVHAIADTGQLSVAANQLAISQPAASRTLAEIERLVGEPLFVRNPKGMIATEIGRVFCRHADAIVGQLGSTVSDLNAYQAGQAGTIRIGAVTGPAVGYVVPTVQALKKEAPLAEVSIDVAPSMELLDGLLRDAYDIVLARIPSHINANRLEISRGRVEEVRVLARAGHPLENDGGLGFKDLVDQAWIIQGAGMPIRDAIEQAFVNRNLSAPLDVIDTASLVFTVGYLLKSDTLAAVTAEVANLLLSTRPDGLIEIKLKEELILSPYHLIRRNGHAMSPICDRLHRLLTKELAI</sequence>
<dbReference type="Gene3D" id="1.10.10.10">
    <property type="entry name" value="Winged helix-like DNA-binding domain superfamily/Winged helix DNA-binding domain"/>
    <property type="match status" value="1"/>
</dbReference>
<dbReference type="Pfam" id="PF00126">
    <property type="entry name" value="HTH_1"/>
    <property type="match status" value="1"/>
</dbReference>
<dbReference type="InterPro" id="IPR036388">
    <property type="entry name" value="WH-like_DNA-bd_sf"/>
</dbReference>
<keyword evidence="3" id="KW-0238">DNA-binding</keyword>
<dbReference type="GO" id="GO:0005829">
    <property type="term" value="C:cytosol"/>
    <property type="evidence" value="ECO:0007669"/>
    <property type="project" value="TreeGrafter"/>
</dbReference>
<dbReference type="Gene3D" id="3.40.190.290">
    <property type="match status" value="1"/>
</dbReference>
<keyword evidence="4" id="KW-0804">Transcription</keyword>
<dbReference type="PANTHER" id="PTHR30419:SF8">
    <property type="entry name" value="NITROGEN ASSIMILATION TRANSCRIPTIONAL ACTIVATOR-RELATED"/>
    <property type="match status" value="1"/>
</dbReference>